<dbReference type="InterPro" id="IPR005182">
    <property type="entry name" value="YdbS-like_PH"/>
</dbReference>
<evidence type="ECO:0000313" key="4">
    <source>
        <dbReference type="EMBL" id="MCW8109631.1"/>
    </source>
</evidence>
<reference evidence="4" key="1">
    <citation type="submission" date="2022-11" db="EMBL/GenBank/DDBJ databases">
        <title>Alteromonas sp. nov., isolated from sea water of the Qingdao.</title>
        <authorList>
            <person name="Wang Q."/>
        </authorList>
    </citation>
    <scope>NUCLEOTIDE SEQUENCE</scope>
    <source>
        <strain evidence="4">ASW11-7</strain>
    </source>
</reference>
<keyword evidence="2" id="KW-0812">Transmembrane</keyword>
<organism evidence="4 5">
    <name type="scientific">Alteromonas aquimaris</name>
    <dbReference type="NCBI Taxonomy" id="2998417"/>
    <lineage>
        <taxon>Bacteria</taxon>
        <taxon>Pseudomonadati</taxon>
        <taxon>Pseudomonadota</taxon>
        <taxon>Gammaproteobacteria</taxon>
        <taxon>Alteromonadales</taxon>
        <taxon>Alteromonadaceae</taxon>
        <taxon>Alteromonas/Salinimonas group</taxon>
        <taxon>Alteromonas</taxon>
    </lineage>
</organism>
<dbReference type="PIRSF" id="PIRSF026631">
    <property type="entry name" value="UCP026631"/>
    <property type="match status" value="1"/>
</dbReference>
<feature type="region of interest" description="Disordered" evidence="1">
    <location>
        <begin position="1"/>
        <end position="22"/>
    </location>
</feature>
<feature type="domain" description="YdbS-like PH" evidence="3">
    <location>
        <begin position="439"/>
        <end position="513"/>
    </location>
</feature>
<accession>A0ABT3PA17</accession>
<protein>
    <submittedName>
        <fullName evidence="4">PH domain-containing protein</fullName>
    </submittedName>
</protein>
<dbReference type="RefSeq" id="WP_265618471.1">
    <property type="nucleotide sequence ID" value="NZ_JAPFRD010000012.1"/>
</dbReference>
<evidence type="ECO:0000256" key="2">
    <source>
        <dbReference type="SAM" id="Phobius"/>
    </source>
</evidence>
<feature type="transmembrane region" description="Helical" evidence="2">
    <location>
        <begin position="258"/>
        <end position="291"/>
    </location>
</feature>
<keyword evidence="2" id="KW-1133">Transmembrane helix</keyword>
<comment type="caution">
    <text evidence="4">The sequence shown here is derived from an EMBL/GenBank/DDBJ whole genome shotgun (WGS) entry which is preliminary data.</text>
</comment>
<feature type="transmembrane region" description="Helical" evidence="2">
    <location>
        <begin position="421"/>
        <end position="440"/>
    </location>
</feature>
<sequence length="527" mass="59936">MSDPQMEHSVSPSTNPSKQVETGGDWQRLAPISILYFTVGNIKQFAQFLIYVIPALAISSNIFEMHNASYLIAIGTGILATVSFSGLISYFFYLFRIHQQHVEVKSGVLHRRHINLPFWRIQNVKIEQPFYYRPFNFALVVLDTAGSSEEEAKIVAVPLPYALMIRKQVLADNAEAKQEESNAAETIRTRDDSDEQIVNRRSIHDLIVHGITNNRVWILLGAAAPLYDSAATIIYNWLESKGLKLEQLFGEETATWWQLGLYTLTALLIILAVLASLSIGGAVLTFYGFTLSRDKRRYIRRSGLLSKQEVSMKMSRIQLVTAQQDWLDKLLGRVNLYFEQNTSGTQPQTELMSPNKLLIPSVTVDEVHTLVNGPLPHSGIYTVSYQGVSKQFLSYWLGIWVWPIGVLLTGITTYLQLWNEVGVLVIAIVFITMFTLLRWWRWGYATDERYVYVRSGRMGLDFQCLEKYKVQQVSVVQSVFMKRKRVASVKIILASGSVTIPFMFESDAWKLANDLLYAAESSKKSWM</sequence>
<feature type="domain" description="YdbS-like PH" evidence="3">
    <location>
        <begin position="90"/>
        <end position="168"/>
    </location>
</feature>
<proteinExistence type="predicted"/>
<dbReference type="PANTHER" id="PTHR34473">
    <property type="entry name" value="UPF0699 TRANSMEMBRANE PROTEIN YDBS"/>
    <property type="match status" value="1"/>
</dbReference>
<keyword evidence="2" id="KW-0472">Membrane</keyword>
<feature type="transmembrane region" description="Helical" evidence="2">
    <location>
        <begin position="45"/>
        <end position="63"/>
    </location>
</feature>
<evidence type="ECO:0000256" key="1">
    <source>
        <dbReference type="SAM" id="MobiDB-lite"/>
    </source>
</evidence>
<dbReference type="InterPro" id="IPR014529">
    <property type="entry name" value="UCP026631"/>
</dbReference>
<feature type="transmembrane region" description="Helical" evidence="2">
    <location>
        <begin position="216"/>
        <end position="238"/>
    </location>
</feature>
<keyword evidence="5" id="KW-1185">Reference proteome</keyword>
<dbReference type="Proteomes" id="UP001142810">
    <property type="component" value="Unassembled WGS sequence"/>
</dbReference>
<dbReference type="Pfam" id="PF03703">
    <property type="entry name" value="bPH_2"/>
    <property type="match status" value="2"/>
</dbReference>
<name>A0ABT3PA17_9ALTE</name>
<feature type="transmembrane region" description="Helical" evidence="2">
    <location>
        <begin position="487"/>
        <end position="504"/>
    </location>
</feature>
<feature type="transmembrane region" description="Helical" evidence="2">
    <location>
        <begin position="69"/>
        <end position="95"/>
    </location>
</feature>
<gene>
    <name evidence="4" type="ORF">OPS25_14065</name>
</gene>
<feature type="compositionally biased region" description="Polar residues" evidence="1">
    <location>
        <begin position="8"/>
        <end position="20"/>
    </location>
</feature>
<feature type="transmembrane region" description="Helical" evidence="2">
    <location>
        <begin position="393"/>
        <end position="415"/>
    </location>
</feature>
<evidence type="ECO:0000259" key="3">
    <source>
        <dbReference type="Pfam" id="PF03703"/>
    </source>
</evidence>
<dbReference type="EMBL" id="JAPFRD010000012">
    <property type="protein sequence ID" value="MCW8109631.1"/>
    <property type="molecule type" value="Genomic_DNA"/>
</dbReference>
<dbReference type="PANTHER" id="PTHR34473:SF2">
    <property type="entry name" value="UPF0699 TRANSMEMBRANE PROTEIN YDBT"/>
    <property type="match status" value="1"/>
</dbReference>
<evidence type="ECO:0000313" key="5">
    <source>
        <dbReference type="Proteomes" id="UP001142810"/>
    </source>
</evidence>